<dbReference type="OrthoDB" id="2773476at2"/>
<organism evidence="2 3">
    <name type="scientific">Paenibacillus stellifer</name>
    <dbReference type="NCBI Taxonomy" id="169760"/>
    <lineage>
        <taxon>Bacteria</taxon>
        <taxon>Bacillati</taxon>
        <taxon>Bacillota</taxon>
        <taxon>Bacilli</taxon>
        <taxon>Bacillales</taxon>
        <taxon>Paenibacillaceae</taxon>
        <taxon>Paenibacillus</taxon>
    </lineage>
</organism>
<dbReference type="RefSeq" id="WP_038694953.1">
    <property type="nucleotide sequence ID" value="NZ_CP009286.1"/>
</dbReference>
<dbReference type="SUPFAM" id="SSF55729">
    <property type="entry name" value="Acyl-CoA N-acyltransferases (Nat)"/>
    <property type="match status" value="1"/>
</dbReference>
<proteinExistence type="predicted"/>
<protein>
    <recommendedName>
        <fullName evidence="1">N-acetyltransferase domain-containing protein</fullName>
    </recommendedName>
</protein>
<evidence type="ECO:0000313" key="2">
    <source>
        <dbReference type="EMBL" id="AIQ63429.1"/>
    </source>
</evidence>
<dbReference type="Proteomes" id="UP000029507">
    <property type="component" value="Chromosome"/>
</dbReference>
<dbReference type="STRING" id="169760.PSTEL_10385"/>
<dbReference type="GO" id="GO:0016747">
    <property type="term" value="F:acyltransferase activity, transferring groups other than amino-acyl groups"/>
    <property type="evidence" value="ECO:0007669"/>
    <property type="project" value="InterPro"/>
</dbReference>
<dbReference type="InterPro" id="IPR027365">
    <property type="entry name" value="GNAT_acetyltra_YdfB-like"/>
</dbReference>
<dbReference type="KEGG" id="pste:PSTEL_10385"/>
<dbReference type="InterPro" id="IPR016181">
    <property type="entry name" value="Acyl_CoA_acyltransferase"/>
</dbReference>
<dbReference type="InterPro" id="IPR000182">
    <property type="entry name" value="GNAT_dom"/>
</dbReference>
<dbReference type="PANTHER" id="PTHR31143:SF2">
    <property type="entry name" value="FR47-LIKE DOMAIN-CONTAINING PROTEIN-RELATED"/>
    <property type="match status" value="1"/>
</dbReference>
<gene>
    <name evidence="2" type="ORF">PSTEL_10385</name>
</gene>
<feature type="domain" description="N-acetyltransferase" evidence="1">
    <location>
        <begin position="129"/>
        <end position="263"/>
    </location>
</feature>
<dbReference type="PROSITE" id="PS51186">
    <property type="entry name" value="GNAT"/>
    <property type="match status" value="1"/>
</dbReference>
<sequence>MISLNSKQYGRAEEILQQTPINTLFAKAVLRGQVPGEVFADDADEPRAVYIVHPYGMSLLAGESGRQDFAEELTDYISNRRGVRTKTEWLQVYPHSWCALLGNEIVKENGKVTEYARINFGFDQERHQLKASGMTDSKPEIVQTAPELFAKLEGVAPKHFWRSAEQFKASGIGFTVVDGGEAASTAFAAFIEDGQLEIGIESMEGHRGKGYAYHASAALIEYCLEHGLEPVWACRKGNEGSYNLAQKLGFVPTLDLPYYRLDV</sequence>
<evidence type="ECO:0000313" key="3">
    <source>
        <dbReference type="Proteomes" id="UP000029507"/>
    </source>
</evidence>
<dbReference type="Gene3D" id="3.40.630.30">
    <property type="match status" value="1"/>
</dbReference>
<name>A0A089N407_9BACL</name>
<dbReference type="HOGENOM" id="CLU_074296_0_0_9"/>
<accession>A0A089N407</accession>
<dbReference type="EMBL" id="CP009286">
    <property type="protein sequence ID" value="AIQ63429.1"/>
    <property type="molecule type" value="Genomic_DNA"/>
</dbReference>
<evidence type="ECO:0000259" key="1">
    <source>
        <dbReference type="PROSITE" id="PS51186"/>
    </source>
</evidence>
<reference evidence="2 3" key="1">
    <citation type="submission" date="2014-08" db="EMBL/GenBank/DDBJ databases">
        <title>Comparative genomics of the Paenibacillus odorifer group.</title>
        <authorList>
            <person name="den Bakker H.C."/>
            <person name="Tsai Y.-C."/>
            <person name="Martin N."/>
            <person name="Korlach J."/>
            <person name="Wiedmann M."/>
        </authorList>
    </citation>
    <scope>NUCLEOTIDE SEQUENCE [LARGE SCALE GENOMIC DNA]</scope>
    <source>
        <strain evidence="2 3">DSM 14472</strain>
    </source>
</reference>
<dbReference type="Pfam" id="PF12746">
    <property type="entry name" value="GNAT_acetyltran"/>
    <property type="match status" value="1"/>
</dbReference>
<dbReference type="AlphaFoldDB" id="A0A089N407"/>
<dbReference type="PANTHER" id="PTHR31143">
    <property type="match status" value="1"/>
</dbReference>
<keyword evidence="3" id="KW-1185">Reference proteome</keyword>